<dbReference type="Gene3D" id="3.40.640.10">
    <property type="entry name" value="Type I PLP-dependent aspartate aminotransferase-like (Major domain)"/>
    <property type="match status" value="1"/>
</dbReference>
<dbReference type="Proteomes" id="UP000011087">
    <property type="component" value="Unassembled WGS sequence"/>
</dbReference>
<proteinExistence type="predicted"/>
<dbReference type="GeneID" id="17296195"/>
<dbReference type="Pfam" id="PF01171">
    <property type="entry name" value="ATP_bind_3"/>
    <property type="match status" value="1"/>
</dbReference>
<feature type="domain" description="tRNA(Ile)-lysidine/2-thiocytidine synthase N-terminal" evidence="3">
    <location>
        <begin position="778"/>
        <end position="943"/>
    </location>
</feature>
<feature type="compositionally biased region" description="Acidic residues" evidence="1">
    <location>
        <begin position="1"/>
        <end position="14"/>
    </location>
</feature>
<dbReference type="InterPro" id="IPR015424">
    <property type="entry name" value="PyrdxlP-dep_Trfase"/>
</dbReference>
<reference evidence="4 6" key="1">
    <citation type="journal article" date="2012" name="Nature">
        <title>Algal genomes reveal evolutionary mosaicism and the fate of nucleomorphs.</title>
        <authorList>
            <consortium name="DOE Joint Genome Institute"/>
            <person name="Curtis B.A."/>
            <person name="Tanifuji G."/>
            <person name="Burki F."/>
            <person name="Gruber A."/>
            <person name="Irimia M."/>
            <person name="Maruyama S."/>
            <person name="Arias M.C."/>
            <person name="Ball S.G."/>
            <person name="Gile G.H."/>
            <person name="Hirakawa Y."/>
            <person name="Hopkins J.F."/>
            <person name="Kuo A."/>
            <person name="Rensing S.A."/>
            <person name="Schmutz J."/>
            <person name="Symeonidi A."/>
            <person name="Elias M."/>
            <person name="Eveleigh R.J."/>
            <person name="Herman E.K."/>
            <person name="Klute M.J."/>
            <person name="Nakayama T."/>
            <person name="Obornik M."/>
            <person name="Reyes-Prieto A."/>
            <person name="Armbrust E.V."/>
            <person name="Aves S.J."/>
            <person name="Beiko R.G."/>
            <person name="Coutinho P."/>
            <person name="Dacks J.B."/>
            <person name="Durnford D.G."/>
            <person name="Fast N.M."/>
            <person name="Green B.R."/>
            <person name="Grisdale C.J."/>
            <person name="Hempel F."/>
            <person name="Henrissat B."/>
            <person name="Hoppner M.P."/>
            <person name="Ishida K."/>
            <person name="Kim E."/>
            <person name="Koreny L."/>
            <person name="Kroth P.G."/>
            <person name="Liu Y."/>
            <person name="Malik S.B."/>
            <person name="Maier U.G."/>
            <person name="McRose D."/>
            <person name="Mock T."/>
            <person name="Neilson J.A."/>
            <person name="Onodera N.T."/>
            <person name="Poole A.M."/>
            <person name="Pritham E.J."/>
            <person name="Richards T.A."/>
            <person name="Rocap G."/>
            <person name="Roy S.W."/>
            <person name="Sarai C."/>
            <person name="Schaack S."/>
            <person name="Shirato S."/>
            <person name="Slamovits C.H."/>
            <person name="Spencer D.F."/>
            <person name="Suzuki S."/>
            <person name="Worden A.Z."/>
            <person name="Zauner S."/>
            <person name="Barry K."/>
            <person name="Bell C."/>
            <person name="Bharti A.K."/>
            <person name="Crow J.A."/>
            <person name="Grimwood J."/>
            <person name="Kramer R."/>
            <person name="Lindquist E."/>
            <person name="Lucas S."/>
            <person name="Salamov A."/>
            <person name="McFadden G.I."/>
            <person name="Lane C.E."/>
            <person name="Keeling P.J."/>
            <person name="Gray M.W."/>
            <person name="Grigoriev I.V."/>
            <person name="Archibald J.M."/>
        </authorList>
    </citation>
    <scope>NUCLEOTIDE SEQUENCE</scope>
    <source>
        <strain evidence="4 6">CCMP2712</strain>
    </source>
</reference>
<gene>
    <name evidence="4" type="ORF">GUITHDRAFT_158402</name>
</gene>
<dbReference type="HOGENOM" id="CLU_003433_9_1_1"/>
<dbReference type="InterPro" id="IPR015422">
    <property type="entry name" value="PyrdxlP-dep_Trfase_small"/>
</dbReference>
<evidence type="ECO:0000313" key="5">
    <source>
        <dbReference type="EnsemblProtists" id="EKX39424"/>
    </source>
</evidence>
<dbReference type="KEGG" id="gtt:GUITHDRAFT_158402"/>
<evidence type="ECO:0008006" key="7">
    <source>
        <dbReference type="Google" id="ProtNLM"/>
    </source>
</evidence>
<name>L1IU52_GUITC</name>
<dbReference type="Gene3D" id="3.90.1150.10">
    <property type="entry name" value="Aspartate Aminotransferase, domain 1"/>
    <property type="match status" value="1"/>
</dbReference>
<dbReference type="AlphaFoldDB" id="L1IU52"/>
<evidence type="ECO:0000313" key="4">
    <source>
        <dbReference type="EMBL" id="EKX39424.1"/>
    </source>
</evidence>
<protein>
    <recommendedName>
        <fullName evidence="7">Aminotransferase class V domain-containing protein</fullName>
    </recommendedName>
</protein>
<dbReference type="InterPro" id="IPR011063">
    <property type="entry name" value="TilS/TtcA_N"/>
</dbReference>
<organism evidence="4">
    <name type="scientific">Guillardia theta (strain CCMP2712)</name>
    <name type="common">Cryptophyte</name>
    <dbReference type="NCBI Taxonomy" id="905079"/>
    <lineage>
        <taxon>Eukaryota</taxon>
        <taxon>Cryptophyceae</taxon>
        <taxon>Pyrenomonadales</taxon>
        <taxon>Geminigeraceae</taxon>
        <taxon>Guillardia</taxon>
    </lineage>
</organism>
<feature type="domain" description="Aminotransferase class V" evidence="2">
    <location>
        <begin position="68"/>
        <end position="447"/>
    </location>
</feature>
<dbReference type="SUPFAM" id="SSF52402">
    <property type="entry name" value="Adenine nucleotide alpha hydrolases-like"/>
    <property type="match status" value="1"/>
</dbReference>
<dbReference type="InterPro" id="IPR000192">
    <property type="entry name" value="Aminotrans_V_dom"/>
</dbReference>
<feature type="compositionally biased region" description="Acidic residues" evidence="1">
    <location>
        <begin position="551"/>
        <end position="562"/>
    </location>
</feature>
<accession>L1IU52</accession>
<dbReference type="PaxDb" id="55529-EKX39424"/>
<dbReference type="CDD" id="cd24138">
    <property type="entry name" value="TtcA-like"/>
    <property type="match status" value="1"/>
</dbReference>
<evidence type="ECO:0000259" key="3">
    <source>
        <dbReference type="Pfam" id="PF01171"/>
    </source>
</evidence>
<feature type="compositionally biased region" description="Basic and acidic residues" evidence="1">
    <location>
        <begin position="737"/>
        <end position="754"/>
    </location>
</feature>
<dbReference type="OMA" id="CATVDPQ"/>
<dbReference type="eggNOG" id="KOG2840">
    <property type="taxonomic scope" value="Eukaryota"/>
</dbReference>
<evidence type="ECO:0000313" key="6">
    <source>
        <dbReference type="Proteomes" id="UP000011087"/>
    </source>
</evidence>
<feature type="region of interest" description="Disordered" evidence="1">
    <location>
        <begin position="539"/>
        <end position="563"/>
    </location>
</feature>
<feature type="region of interest" description="Disordered" evidence="1">
    <location>
        <begin position="1"/>
        <end position="24"/>
    </location>
</feature>
<dbReference type="OrthoDB" id="420046at2759"/>
<dbReference type="STRING" id="905079.L1IU52"/>
<evidence type="ECO:0000256" key="1">
    <source>
        <dbReference type="SAM" id="MobiDB-lite"/>
    </source>
</evidence>
<dbReference type="EMBL" id="JH993039">
    <property type="protein sequence ID" value="EKX39424.1"/>
    <property type="molecule type" value="Genomic_DNA"/>
</dbReference>
<reference evidence="5" key="3">
    <citation type="submission" date="2015-06" db="UniProtKB">
        <authorList>
            <consortium name="EnsemblProtists"/>
        </authorList>
    </citation>
    <scope>IDENTIFICATION</scope>
</reference>
<evidence type="ECO:0000259" key="2">
    <source>
        <dbReference type="Pfam" id="PF00266"/>
    </source>
</evidence>
<dbReference type="EnsemblProtists" id="EKX39424">
    <property type="protein sequence ID" value="EKX39424"/>
    <property type="gene ID" value="GUITHDRAFT_158402"/>
</dbReference>
<reference evidence="6" key="2">
    <citation type="submission" date="2012-11" db="EMBL/GenBank/DDBJ databases">
        <authorList>
            <person name="Kuo A."/>
            <person name="Curtis B.A."/>
            <person name="Tanifuji G."/>
            <person name="Burki F."/>
            <person name="Gruber A."/>
            <person name="Irimia M."/>
            <person name="Maruyama S."/>
            <person name="Arias M.C."/>
            <person name="Ball S.G."/>
            <person name="Gile G.H."/>
            <person name="Hirakawa Y."/>
            <person name="Hopkins J.F."/>
            <person name="Rensing S.A."/>
            <person name="Schmutz J."/>
            <person name="Symeonidi A."/>
            <person name="Elias M."/>
            <person name="Eveleigh R.J."/>
            <person name="Herman E.K."/>
            <person name="Klute M.J."/>
            <person name="Nakayama T."/>
            <person name="Obornik M."/>
            <person name="Reyes-Prieto A."/>
            <person name="Armbrust E.V."/>
            <person name="Aves S.J."/>
            <person name="Beiko R.G."/>
            <person name="Coutinho P."/>
            <person name="Dacks J.B."/>
            <person name="Durnford D.G."/>
            <person name="Fast N.M."/>
            <person name="Green B.R."/>
            <person name="Grisdale C."/>
            <person name="Hempe F."/>
            <person name="Henrissat B."/>
            <person name="Hoppner M.P."/>
            <person name="Ishida K.-I."/>
            <person name="Kim E."/>
            <person name="Koreny L."/>
            <person name="Kroth P.G."/>
            <person name="Liu Y."/>
            <person name="Malik S.-B."/>
            <person name="Maier U.G."/>
            <person name="McRose D."/>
            <person name="Mock T."/>
            <person name="Neilson J.A."/>
            <person name="Onodera N.T."/>
            <person name="Poole A.M."/>
            <person name="Pritham E.J."/>
            <person name="Richards T.A."/>
            <person name="Rocap G."/>
            <person name="Roy S.W."/>
            <person name="Sarai C."/>
            <person name="Schaack S."/>
            <person name="Shirato S."/>
            <person name="Slamovits C.H."/>
            <person name="Spencer D.F."/>
            <person name="Suzuki S."/>
            <person name="Worden A.Z."/>
            <person name="Zauner S."/>
            <person name="Barry K."/>
            <person name="Bell C."/>
            <person name="Bharti A.K."/>
            <person name="Crow J.A."/>
            <person name="Grimwood J."/>
            <person name="Kramer R."/>
            <person name="Lindquist E."/>
            <person name="Lucas S."/>
            <person name="Salamov A."/>
            <person name="McFadden G.I."/>
            <person name="Lane C.E."/>
            <person name="Keeling P.J."/>
            <person name="Gray M.W."/>
            <person name="Grigoriev I.V."/>
            <person name="Archibald J.M."/>
        </authorList>
    </citation>
    <scope>NUCLEOTIDE SEQUENCE</scope>
    <source>
        <strain evidence="6">CCMP2712</strain>
    </source>
</reference>
<dbReference type="SUPFAM" id="SSF53383">
    <property type="entry name" value="PLP-dependent transferases"/>
    <property type="match status" value="1"/>
</dbReference>
<dbReference type="PANTHER" id="PTHR43686:SF1">
    <property type="entry name" value="AMINOTRAN_5 DOMAIN-CONTAINING PROTEIN"/>
    <property type="match status" value="1"/>
</dbReference>
<dbReference type="RefSeq" id="XP_005826404.1">
    <property type="nucleotide sequence ID" value="XM_005826347.1"/>
</dbReference>
<keyword evidence="6" id="KW-1185">Reference proteome</keyword>
<feature type="compositionally biased region" description="Basic and acidic residues" evidence="1">
    <location>
        <begin position="15"/>
        <end position="24"/>
    </location>
</feature>
<dbReference type="Pfam" id="PF00266">
    <property type="entry name" value="Aminotran_5"/>
    <property type="match status" value="1"/>
</dbReference>
<dbReference type="Gene3D" id="3.40.50.620">
    <property type="entry name" value="HUPs"/>
    <property type="match status" value="1"/>
</dbReference>
<dbReference type="PANTHER" id="PTHR43686">
    <property type="entry name" value="SULFURTRANSFERASE-RELATED"/>
    <property type="match status" value="1"/>
</dbReference>
<sequence length="997" mass="110841">MREDDDGAEETEEEEKGRGQDKQITEKGNAKFKLASDNVAGFWQKLFLDQIGVQSVIRTPFGERNVVFADYIASARAVRSIETFISKEVLPLYANTHTTASATGMQSTLFRAEARSIVRRCVGCDNNKDSLIFTGTGCTGAVVKMVELLRSSEMWRECMKAGQRPLVVVGPYEHHSNLLPWRETGSEIIVVREQEEGGVDLAHLEQVLSLHKERKVKIGSFSAASNITGILVDTVQVAITLHKHGALAFFDFATAGPYCPVNMNPPAFGEDAHLAHKDAIFLSPHKFVGGVSSPGVLAFKKSLLGKGFIFGGGARPSVPGGGTVFFVTEHDHRYLENLEEREEGGTPDVVGSIRCGLAMRLKEFVGAERIMEEEEKLWRRALQALEQQPELEVLGKVKAARLPVVSFNVRHGGKLLHFNFVSALLNDLFGIQARSGCSCAGPYAQRLLGIDFLLAKEYEHALLLGDELLRPGFVRLNFAFFLPEFVVDYMLQALLWVAREGWRMLPLYTFNASTGEWRHRSERKFMLRHRKWMSDVSFSQDKSSRSAGDAGGEEEEEEEDGTFLERLEANFKRNMEMAEEVVRKIEEAARGGKPVGPTMVTDSQLAGEEKAIGSPDAARLRWFLLPSEALAELRGKEAAPASHPSSAFVPEGHEPCGMDEEAVEEELLARQPHSTTEDMLRVLGERWRAMPKDEEHKEEETKGEENKRKGEGKGKEGKGRVGGGKEVEKQMSSGKVAEGKGEDEVSMHKRAQKAEKKLMSSVGKAIQDFGMIKDGDRVLVGLSGGKDSLSLLHILLALKRKAPIKFDVAACTVDPQTPEYDPSTLKTYLQELNVAYFYESHGIIQQASCSLQKNSICSFCSRMKRGVLYSVCEREGFNVLALGQHLDDQAESFLMSAFHNGQLRTMKANYLAREHAVRIIRPLTYVREQVTREFAMAKKLPVINENCPGCFEAPQERARIKMVLAAQEQIFPDLYGKLGKALLPLMAAESSTRPRER</sequence>
<dbReference type="InterPro" id="IPR015421">
    <property type="entry name" value="PyrdxlP-dep_Trfase_major"/>
</dbReference>
<feature type="region of interest" description="Disordered" evidence="1">
    <location>
        <begin position="689"/>
        <end position="754"/>
    </location>
</feature>
<feature type="compositionally biased region" description="Basic and acidic residues" evidence="1">
    <location>
        <begin position="689"/>
        <end position="729"/>
    </location>
</feature>
<dbReference type="InterPro" id="IPR014729">
    <property type="entry name" value="Rossmann-like_a/b/a_fold"/>
</dbReference>